<organism evidence="3 4">
    <name type="scientific">Rhizobium rhizogenes</name>
    <name type="common">Agrobacterium rhizogenes</name>
    <dbReference type="NCBI Taxonomy" id="359"/>
    <lineage>
        <taxon>Bacteria</taxon>
        <taxon>Pseudomonadati</taxon>
        <taxon>Pseudomonadota</taxon>
        <taxon>Alphaproteobacteria</taxon>
        <taxon>Hyphomicrobiales</taxon>
        <taxon>Rhizobiaceae</taxon>
        <taxon>Rhizobium/Agrobacterium group</taxon>
        <taxon>Rhizobium</taxon>
    </lineage>
</organism>
<keyword evidence="1" id="KW-0573">Peptidoglycan synthesis</keyword>
<feature type="active site" description="Nucleophile" evidence="1">
    <location>
        <position position="157"/>
    </location>
</feature>
<dbReference type="Pfam" id="PF03734">
    <property type="entry name" value="YkuD"/>
    <property type="match status" value="1"/>
</dbReference>
<dbReference type="GO" id="GO:0071555">
    <property type="term" value="P:cell wall organization"/>
    <property type="evidence" value="ECO:0007669"/>
    <property type="project" value="UniProtKB-UniRule"/>
</dbReference>
<protein>
    <recommendedName>
        <fullName evidence="2">L,D-TPase catalytic domain-containing protein</fullName>
    </recommendedName>
</protein>
<dbReference type="PANTHER" id="PTHR38589:SF1">
    <property type="entry name" value="BLR0621 PROTEIN"/>
    <property type="match status" value="1"/>
</dbReference>
<name>A0AA92H8N6_RHIRH</name>
<evidence type="ECO:0000259" key="2">
    <source>
        <dbReference type="PROSITE" id="PS52029"/>
    </source>
</evidence>
<dbReference type="PROSITE" id="PS52029">
    <property type="entry name" value="LD_TPASE"/>
    <property type="match status" value="1"/>
</dbReference>
<keyword evidence="1" id="KW-0961">Cell wall biogenesis/degradation</keyword>
<dbReference type="Proteomes" id="UP000244335">
    <property type="component" value="Unassembled WGS sequence"/>
</dbReference>
<evidence type="ECO:0000313" key="4">
    <source>
        <dbReference type="Proteomes" id="UP000244335"/>
    </source>
</evidence>
<dbReference type="GO" id="GO:0008360">
    <property type="term" value="P:regulation of cell shape"/>
    <property type="evidence" value="ECO:0007669"/>
    <property type="project" value="UniProtKB-UniRule"/>
</dbReference>
<keyword evidence="1" id="KW-0133">Cell shape</keyword>
<gene>
    <name evidence="3" type="ORF">DC430_14290</name>
</gene>
<dbReference type="InterPro" id="IPR005490">
    <property type="entry name" value="LD_TPept_cat_dom"/>
</dbReference>
<comment type="pathway">
    <text evidence="1">Cell wall biogenesis; peptidoglycan biosynthesis.</text>
</comment>
<dbReference type="AlphaFoldDB" id="A0AA92H8N6"/>
<sequence>MTRKIEFRTLPPKLLVRPSPLNPSRAIVQLGHLTFQAAIGRNGRSVFKREGDGKTPIAQMPLLYGFIRGERFRAVQTSLTLRRAVKSMLWCDAPSDPNYNRLVRAPFKPSHEDLCREDGLYDVCLVLNWNVRSRQRNRGSAIFMHMIRPGYEPTAGCVALHPRDMRRLLPHLRPGQIIQVL</sequence>
<proteinExistence type="predicted"/>
<comment type="caution">
    <text evidence="3">The sequence shown here is derived from an EMBL/GenBank/DDBJ whole genome shotgun (WGS) entry which is preliminary data.</text>
</comment>
<dbReference type="EMBL" id="QDFR01000004">
    <property type="protein sequence ID" value="PVE53102.1"/>
    <property type="molecule type" value="Genomic_DNA"/>
</dbReference>
<dbReference type="RefSeq" id="WP_116494267.1">
    <property type="nucleotide sequence ID" value="NZ_QDFR01000004.1"/>
</dbReference>
<reference evidence="3 4" key="1">
    <citation type="submission" date="2018-04" db="EMBL/GenBank/DDBJ databases">
        <authorList>
            <person name="Hagen T."/>
        </authorList>
    </citation>
    <scope>NUCLEOTIDE SEQUENCE [LARGE SCALE GENOMIC DNA]</scope>
    <source>
        <strain evidence="3 4">TPD7009</strain>
    </source>
</reference>
<dbReference type="PANTHER" id="PTHR38589">
    <property type="entry name" value="BLR0621 PROTEIN"/>
    <property type="match status" value="1"/>
</dbReference>
<evidence type="ECO:0000256" key="1">
    <source>
        <dbReference type="PROSITE-ProRule" id="PRU01373"/>
    </source>
</evidence>
<accession>A0AA92H8N6</accession>
<dbReference type="GO" id="GO:0016740">
    <property type="term" value="F:transferase activity"/>
    <property type="evidence" value="ECO:0007669"/>
    <property type="project" value="InterPro"/>
</dbReference>
<dbReference type="GO" id="GO:0009252">
    <property type="term" value="P:peptidoglycan biosynthetic process"/>
    <property type="evidence" value="ECO:0007669"/>
    <property type="project" value="UniProtKB-KW"/>
</dbReference>
<feature type="active site" description="Proton donor/acceptor" evidence="1">
    <location>
        <position position="145"/>
    </location>
</feature>
<feature type="domain" description="L,D-TPase catalytic" evidence="2">
    <location>
        <begin position="14"/>
        <end position="181"/>
    </location>
</feature>
<evidence type="ECO:0000313" key="3">
    <source>
        <dbReference type="EMBL" id="PVE53102.1"/>
    </source>
</evidence>